<dbReference type="Gene3D" id="1.25.40.340">
    <property type="match status" value="1"/>
</dbReference>
<dbReference type="PANTHER" id="PTHR28629:SF4">
    <property type="entry name" value="TRIOKINASE_FMN CYCLASE"/>
    <property type="match status" value="1"/>
</dbReference>
<dbReference type="EMBL" id="AP025591">
    <property type="protein sequence ID" value="BDG01300.1"/>
    <property type="molecule type" value="Genomic_DNA"/>
</dbReference>
<keyword evidence="1" id="KW-0808">Transferase</keyword>
<feature type="domain" description="DhaL" evidence="3">
    <location>
        <begin position="9"/>
        <end position="207"/>
    </location>
</feature>
<evidence type="ECO:0000256" key="2">
    <source>
        <dbReference type="ARBA" id="ARBA00022777"/>
    </source>
</evidence>
<sequence>MDREQLDLESARVMFLRVSDAMVASKDLLTELDRAIGDSDHGIGMARGFEAVRRELERPPFGSVGALLHCIGTALLRSMGGASGAVFGTLFRGGGARLHDERALTSAALARFLEDGLEAVQARGGARTGDKTMVDALEPAARAARARAGEPLARALPAVAEAARLGVERTRDLVARMGKARTLGERALGHVDPGAASVHLILRAMAEFVSASASEEASAGTGAGEA</sequence>
<evidence type="ECO:0000256" key="1">
    <source>
        <dbReference type="ARBA" id="ARBA00022679"/>
    </source>
</evidence>
<dbReference type="PROSITE" id="PS51480">
    <property type="entry name" value="DHAL"/>
    <property type="match status" value="1"/>
</dbReference>
<reference evidence="5" key="1">
    <citation type="journal article" date="2022" name="Int. J. Syst. Evol. Microbiol.">
        <title>Anaeromyxobacter oryzae sp. nov., Anaeromyxobacter diazotrophicus sp. nov. and Anaeromyxobacter paludicola sp. nov., isolated from paddy soils.</title>
        <authorList>
            <person name="Itoh H."/>
            <person name="Xu Z."/>
            <person name="Mise K."/>
            <person name="Masuda Y."/>
            <person name="Ushijima N."/>
            <person name="Hayakawa C."/>
            <person name="Shiratori Y."/>
            <person name="Senoo K."/>
        </authorList>
    </citation>
    <scope>NUCLEOTIDE SEQUENCE [LARGE SCALE GENOMIC DNA]</scope>
    <source>
        <strain evidence="5">Red232</strain>
    </source>
</reference>
<protein>
    <submittedName>
        <fullName evidence="4">Dihydroxyacetone kinase subunit L</fullName>
    </submittedName>
</protein>
<keyword evidence="2 4" id="KW-0418">Kinase</keyword>
<name>A0ABM7WPB3_9BACT</name>
<dbReference type="Proteomes" id="UP001162891">
    <property type="component" value="Chromosome"/>
</dbReference>
<proteinExistence type="predicted"/>
<dbReference type="SMART" id="SM01120">
    <property type="entry name" value="Dak2"/>
    <property type="match status" value="1"/>
</dbReference>
<evidence type="ECO:0000259" key="3">
    <source>
        <dbReference type="PROSITE" id="PS51480"/>
    </source>
</evidence>
<dbReference type="GO" id="GO:0016301">
    <property type="term" value="F:kinase activity"/>
    <property type="evidence" value="ECO:0007669"/>
    <property type="project" value="UniProtKB-KW"/>
</dbReference>
<accession>A0ABM7WPB3</accession>
<organism evidence="4 5">
    <name type="scientific">Anaeromyxobacter oryzae</name>
    <dbReference type="NCBI Taxonomy" id="2918170"/>
    <lineage>
        <taxon>Bacteria</taxon>
        <taxon>Pseudomonadati</taxon>
        <taxon>Myxococcota</taxon>
        <taxon>Myxococcia</taxon>
        <taxon>Myxococcales</taxon>
        <taxon>Cystobacterineae</taxon>
        <taxon>Anaeromyxobacteraceae</taxon>
        <taxon>Anaeromyxobacter</taxon>
    </lineage>
</organism>
<dbReference type="InterPro" id="IPR012737">
    <property type="entry name" value="DhaK_L_YcgS"/>
</dbReference>
<dbReference type="NCBIfam" id="TIGR02365">
    <property type="entry name" value="dha_L_ycgS"/>
    <property type="match status" value="1"/>
</dbReference>
<dbReference type="RefSeq" id="WP_248357710.1">
    <property type="nucleotide sequence ID" value="NZ_AP025591.1"/>
</dbReference>
<dbReference type="InterPro" id="IPR050861">
    <property type="entry name" value="Dihydroxyacetone_Kinase"/>
</dbReference>
<keyword evidence="5" id="KW-1185">Reference proteome</keyword>
<gene>
    <name evidence="4" type="ORF">AMOR_02960</name>
</gene>
<dbReference type="SUPFAM" id="SSF101473">
    <property type="entry name" value="DhaL-like"/>
    <property type="match status" value="1"/>
</dbReference>
<dbReference type="Pfam" id="PF02734">
    <property type="entry name" value="Dak2"/>
    <property type="match status" value="1"/>
</dbReference>
<dbReference type="PANTHER" id="PTHR28629">
    <property type="entry name" value="TRIOKINASE/FMN CYCLASE"/>
    <property type="match status" value="1"/>
</dbReference>
<evidence type="ECO:0000313" key="5">
    <source>
        <dbReference type="Proteomes" id="UP001162891"/>
    </source>
</evidence>
<dbReference type="InterPro" id="IPR004007">
    <property type="entry name" value="DhaL_dom"/>
</dbReference>
<evidence type="ECO:0000313" key="4">
    <source>
        <dbReference type="EMBL" id="BDG01300.1"/>
    </source>
</evidence>
<dbReference type="InterPro" id="IPR036117">
    <property type="entry name" value="DhaL_dom_sf"/>
</dbReference>